<dbReference type="AlphaFoldDB" id="A0A158JTT0"/>
<name>A0A158JTT0_CABCO</name>
<organism evidence="3 4">
    <name type="scientific">Caballeronia cordobensis</name>
    <name type="common">Burkholderia cordobensis</name>
    <dbReference type="NCBI Taxonomy" id="1353886"/>
    <lineage>
        <taxon>Bacteria</taxon>
        <taxon>Pseudomonadati</taxon>
        <taxon>Pseudomonadota</taxon>
        <taxon>Betaproteobacteria</taxon>
        <taxon>Burkholderiales</taxon>
        <taxon>Burkholderiaceae</taxon>
        <taxon>Caballeronia</taxon>
    </lineage>
</organism>
<feature type="compositionally biased region" description="Polar residues" evidence="1">
    <location>
        <begin position="68"/>
        <end position="85"/>
    </location>
</feature>
<evidence type="ECO:0000256" key="2">
    <source>
        <dbReference type="SAM" id="SignalP"/>
    </source>
</evidence>
<feature type="chain" id="PRO_5011110456" description="Lipoprotein" evidence="2">
    <location>
        <begin position="20"/>
        <end position="85"/>
    </location>
</feature>
<evidence type="ECO:0008006" key="5">
    <source>
        <dbReference type="Google" id="ProtNLM"/>
    </source>
</evidence>
<dbReference type="EMBL" id="FCNY02000041">
    <property type="protein sequence ID" value="SAL71829.1"/>
    <property type="molecule type" value="Genomic_DNA"/>
</dbReference>
<evidence type="ECO:0000313" key="3">
    <source>
        <dbReference type="EMBL" id="SAL71829.1"/>
    </source>
</evidence>
<dbReference type="RefSeq" id="WP_053569845.1">
    <property type="nucleotide sequence ID" value="NZ_FCNY02000041.1"/>
</dbReference>
<dbReference type="Proteomes" id="UP000054740">
    <property type="component" value="Unassembled WGS sequence"/>
</dbReference>
<gene>
    <name evidence="3" type="ORF">AWB70_07433</name>
</gene>
<proteinExistence type="predicted"/>
<reference evidence="4" key="1">
    <citation type="submission" date="2016-01" db="EMBL/GenBank/DDBJ databases">
        <authorList>
            <person name="Peeters C."/>
        </authorList>
    </citation>
    <scope>NUCLEOTIDE SEQUENCE [LARGE SCALE GENOMIC DNA]</scope>
</reference>
<feature type="region of interest" description="Disordered" evidence="1">
    <location>
        <begin position="55"/>
        <end position="85"/>
    </location>
</feature>
<dbReference type="PROSITE" id="PS51257">
    <property type="entry name" value="PROKAR_LIPOPROTEIN"/>
    <property type="match status" value="1"/>
</dbReference>
<accession>A0A158JTT0</accession>
<evidence type="ECO:0000256" key="1">
    <source>
        <dbReference type="SAM" id="MobiDB-lite"/>
    </source>
</evidence>
<protein>
    <recommendedName>
        <fullName evidence="5">Lipoprotein</fullName>
    </recommendedName>
</protein>
<evidence type="ECO:0000313" key="4">
    <source>
        <dbReference type="Proteomes" id="UP000054740"/>
    </source>
</evidence>
<feature type="region of interest" description="Disordered" evidence="1">
    <location>
        <begin position="20"/>
        <end position="41"/>
    </location>
</feature>
<sequence length="85" mass="8555">MPCRFFLIVALLLSLAACGAGDGTSSTPSSTENAASDSTDANAAAALPALASDPVASAQASLDDDSRQVTPVLSYAPQTDDTPRR</sequence>
<feature type="signal peptide" evidence="2">
    <location>
        <begin position="1"/>
        <end position="19"/>
    </location>
</feature>
<keyword evidence="4" id="KW-1185">Reference proteome</keyword>
<keyword evidence="2" id="KW-0732">Signal</keyword>